<dbReference type="Proteomes" id="UP001595791">
    <property type="component" value="Unassembled WGS sequence"/>
</dbReference>
<gene>
    <name evidence="1" type="ORF">ACFOW7_17610</name>
</gene>
<accession>A0ABV8MSC3</accession>
<name>A0ABV8MSC3_9NEIS</name>
<dbReference type="RefSeq" id="WP_378166782.1">
    <property type="nucleotide sequence ID" value="NZ_JBHSBU010000001.1"/>
</dbReference>
<sequence>MWRLAVALCLPLFTQAAESWLPQRIEGLDRALAPRPELALSEVRIAAVASAVAAEEQPAAGAASTRTDHGGAWLRVDTVEVGQGREPMASFNGRPLRYSSREPVNLNGRSGWRTRWMIEAAEAGLFRFQATSPVKPWPVLTTQIYIR</sequence>
<dbReference type="InterPro" id="IPR032624">
    <property type="entry name" value="DUF4879"/>
</dbReference>
<dbReference type="Pfam" id="PF16219">
    <property type="entry name" value="DUF4879"/>
    <property type="match status" value="1"/>
</dbReference>
<organism evidence="1 2">
    <name type="scientific">Chitinimonas lacunae</name>
    <dbReference type="NCBI Taxonomy" id="1963018"/>
    <lineage>
        <taxon>Bacteria</taxon>
        <taxon>Pseudomonadati</taxon>
        <taxon>Pseudomonadota</taxon>
        <taxon>Betaproteobacteria</taxon>
        <taxon>Neisseriales</taxon>
        <taxon>Chitinibacteraceae</taxon>
        <taxon>Chitinimonas</taxon>
    </lineage>
</organism>
<proteinExistence type="predicted"/>
<comment type="caution">
    <text evidence="1">The sequence shown here is derived from an EMBL/GenBank/DDBJ whole genome shotgun (WGS) entry which is preliminary data.</text>
</comment>
<evidence type="ECO:0000313" key="2">
    <source>
        <dbReference type="Proteomes" id="UP001595791"/>
    </source>
</evidence>
<evidence type="ECO:0000313" key="1">
    <source>
        <dbReference type="EMBL" id="MFC4161158.1"/>
    </source>
</evidence>
<dbReference type="EMBL" id="JBHSBU010000001">
    <property type="protein sequence ID" value="MFC4161158.1"/>
    <property type="molecule type" value="Genomic_DNA"/>
</dbReference>
<reference evidence="2" key="1">
    <citation type="journal article" date="2019" name="Int. J. Syst. Evol. Microbiol.">
        <title>The Global Catalogue of Microorganisms (GCM) 10K type strain sequencing project: providing services to taxonomists for standard genome sequencing and annotation.</title>
        <authorList>
            <consortium name="The Broad Institute Genomics Platform"/>
            <consortium name="The Broad Institute Genome Sequencing Center for Infectious Disease"/>
            <person name="Wu L."/>
            <person name="Ma J."/>
        </authorList>
    </citation>
    <scope>NUCLEOTIDE SEQUENCE [LARGE SCALE GENOMIC DNA]</scope>
    <source>
        <strain evidence="2">LMG 29894</strain>
    </source>
</reference>
<keyword evidence="2" id="KW-1185">Reference proteome</keyword>
<protein>
    <submittedName>
        <fullName evidence="1">DUF4879 domain-containing protein</fullName>
    </submittedName>
</protein>